<dbReference type="PANTHER" id="PTHR40078">
    <property type="entry name" value="INTEGRAL MEMBRANE PROTEIN-RELATED"/>
    <property type="match status" value="1"/>
</dbReference>
<dbReference type="EMBL" id="JAGGKT010000008">
    <property type="protein sequence ID" value="MBP1932764.1"/>
    <property type="molecule type" value="Genomic_DNA"/>
</dbReference>
<comment type="caution">
    <text evidence="2">The sequence shown here is derived from an EMBL/GenBank/DDBJ whole genome shotgun (WGS) entry which is preliminary data.</text>
</comment>
<organism evidence="2 3">
    <name type="scientific">Ammoniphilus resinae</name>
    <dbReference type="NCBI Taxonomy" id="861532"/>
    <lineage>
        <taxon>Bacteria</taxon>
        <taxon>Bacillati</taxon>
        <taxon>Bacillota</taxon>
        <taxon>Bacilli</taxon>
        <taxon>Bacillales</taxon>
        <taxon>Paenibacillaceae</taxon>
        <taxon>Aneurinibacillus group</taxon>
        <taxon>Ammoniphilus</taxon>
    </lineage>
</organism>
<dbReference type="InterPro" id="IPR038750">
    <property type="entry name" value="YczE/YyaS-like"/>
</dbReference>
<name>A0ABS4GR77_9BACL</name>
<dbReference type="PANTHER" id="PTHR40078:SF1">
    <property type="entry name" value="INTEGRAL MEMBRANE PROTEIN"/>
    <property type="match status" value="1"/>
</dbReference>
<keyword evidence="1" id="KW-0812">Transmembrane</keyword>
<proteinExistence type="predicted"/>
<feature type="transmembrane region" description="Helical" evidence="1">
    <location>
        <begin position="75"/>
        <end position="92"/>
    </location>
</feature>
<feature type="transmembrane region" description="Helical" evidence="1">
    <location>
        <begin position="147"/>
        <end position="168"/>
    </location>
</feature>
<keyword evidence="1" id="KW-1133">Transmembrane helix</keyword>
<feature type="transmembrane region" description="Helical" evidence="1">
    <location>
        <begin position="46"/>
        <end position="68"/>
    </location>
</feature>
<protein>
    <submittedName>
        <fullName evidence="2">Membrane protein YczE</fullName>
    </submittedName>
</protein>
<dbReference type="Pfam" id="PF19700">
    <property type="entry name" value="DUF6198"/>
    <property type="match status" value="1"/>
</dbReference>
<accession>A0ABS4GR77</accession>
<evidence type="ECO:0000256" key="1">
    <source>
        <dbReference type="SAM" id="Phobius"/>
    </source>
</evidence>
<keyword evidence="1" id="KW-0472">Membrane</keyword>
<feature type="transmembrane region" description="Helical" evidence="1">
    <location>
        <begin position="104"/>
        <end position="126"/>
    </location>
</feature>
<gene>
    <name evidence="2" type="ORF">J2Z37_002775</name>
</gene>
<reference evidence="2 3" key="1">
    <citation type="submission" date="2021-03" db="EMBL/GenBank/DDBJ databases">
        <title>Genomic Encyclopedia of Type Strains, Phase IV (KMG-IV): sequencing the most valuable type-strain genomes for metagenomic binning, comparative biology and taxonomic classification.</title>
        <authorList>
            <person name="Goeker M."/>
        </authorList>
    </citation>
    <scope>NUCLEOTIDE SEQUENCE [LARGE SCALE GENOMIC DNA]</scope>
    <source>
        <strain evidence="2 3">DSM 24738</strain>
    </source>
</reference>
<dbReference type="Proteomes" id="UP001519343">
    <property type="component" value="Unassembled WGS sequence"/>
</dbReference>
<feature type="transmembrane region" description="Helical" evidence="1">
    <location>
        <begin position="7"/>
        <end position="26"/>
    </location>
</feature>
<evidence type="ECO:0000313" key="2">
    <source>
        <dbReference type="EMBL" id="MBP1932764.1"/>
    </source>
</evidence>
<evidence type="ECO:0000313" key="3">
    <source>
        <dbReference type="Proteomes" id="UP001519343"/>
    </source>
</evidence>
<sequence>MGLSLRRFTFYFLGIFILTFGIALSIRSNLGTAPFDALLVGMYRSFGLTIGSWEIILGLFLVLCNAVAGRRRPEFLALLTSLITGAGIDLWMYLLTEWLQPETIFSRIICLVIGIVFGGLGIAVNLQADFAPNPLDRSMQIITRLTGLNFAISRALISIVLVFFAFIFGGPIGVGTILSAFFSGVMINLFVPLVAKLDRKHTQEGVSS</sequence>
<feature type="transmembrane region" description="Helical" evidence="1">
    <location>
        <begin position="174"/>
        <end position="195"/>
    </location>
</feature>
<keyword evidence="3" id="KW-1185">Reference proteome</keyword>